<protein>
    <submittedName>
        <fullName evidence="1">Uncharacterized protein</fullName>
    </submittedName>
</protein>
<dbReference type="Proteomes" id="UP000320762">
    <property type="component" value="Unassembled WGS sequence"/>
</dbReference>
<reference evidence="1 3" key="1">
    <citation type="journal article" date="2019" name="New Phytol.">
        <title>Comparative genomics reveals unique wood-decay strategies and fruiting body development in the Schizophyllaceae.</title>
        <authorList>
            <person name="Almasi E."/>
            <person name="Sahu N."/>
            <person name="Krizsan K."/>
            <person name="Balint B."/>
            <person name="Kovacs G.M."/>
            <person name="Kiss B."/>
            <person name="Cseklye J."/>
            <person name="Drula E."/>
            <person name="Henrissat B."/>
            <person name="Nagy I."/>
            <person name="Chovatia M."/>
            <person name="Adam C."/>
            <person name="LaButti K."/>
            <person name="Lipzen A."/>
            <person name="Riley R."/>
            <person name="Grigoriev I.V."/>
            <person name="Nagy L.G."/>
        </authorList>
    </citation>
    <scope>NUCLEOTIDE SEQUENCE [LARGE SCALE GENOMIC DNA]</scope>
    <source>
        <strain evidence="1 3">NL-1724</strain>
    </source>
</reference>
<proteinExistence type="predicted"/>
<dbReference type="EMBL" id="VDMD01000002">
    <property type="protein sequence ID" value="TRM67361.1"/>
    <property type="molecule type" value="Genomic_DNA"/>
</dbReference>
<evidence type="ECO:0000313" key="3">
    <source>
        <dbReference type="Proteomes" id="UP000320762"/>
    </source>
</evidence>
<dbReference type="EMBL" id="VDMD01000002">
    <property type="protein sequence ID" value="TRM67367.1"/>
    <property type="molecule type" value="Genomic_DNA"/>
</dbReference>
<dbReference type="AlphaFoldDB" id="A0A550CRE2"/>
<name>A0A550CRE2_9AGAR</name>
<accession>A0A550CRE2</accession>
<comment type="caution">
    <text evidence="1">The sequence shown here is derived from an EMBL/GenBank/DDBJ whole genome shotgun (WGS) entry which is preliminary data.</text>
</comment>
<evidence type="ECO:0000313" key="2">
    <source>
        <dbReference type="EMBL" id="TRM67367.1"/>
    </source>
</evidence>
<evidence type="ECO:0000313" key="1">
    <source>
        <dbReference type="EMBL" id="TRM67361.1"/>
    </source>
</evidence>
<reference evidence="1" key="2">
    <citation type="submission" date="2019-06" db="EMBL/GenBank/DDBJ databases">
        <authorList>
            <consortium name="DOE Joint Genome Institute"/>
            <person name="Ahrendt S.R."/>
            <person name="Cantor M.N."/>
            <person name="Hua S.X."/>
        </authorList>
    </citation>
    <scope>NUCLEOTIDE SEQUENCE</scope>
    <source>
        <strain evidence="1">NL-1724</strain>
    </source>
</reference>
<organism evidence="1 3">
    <name type="scientific">Schizophyllum amplum</name>
    <dbReference type="NCBI Taxonomy" id="97359"/>
    <lineage>
        <taxon>Eukaryota</taxon>
        <taxon>Fungi</taxon>
        <taxon>Dikarya</taxon>
        <taxon>Basidiomycota</taxon>
        <taxon>Agaricomycotina</taxon>
        <taxon>Agaricomycetes</taxon>
        <taxon>Agaricomycetidae</taxon>
        <taxon>Agaricales</taxon>
        <taxon>Schizophyllaceae</taxon>
        <taxon>Schizophyllum</taxon>
    </lineage>
</organism>
<gene>
    <name evidence="1" type="ORF">BD626DRAFT_478567</name>
    <name evidence="2" type="ORF">BD626DRAFT_478622</name>
</gene>
<keyword evidence="3" id="KW-1185">Reference proteome</keyword>
<sequence length="169" mass="19180">MTICESRTLPPSWIRWNSQNIHALHQNARLHLPERDRGLAKYRDGSSQYPYGITSLQNSGLGCLSVELDVFTVGKLDDPRCPISLCATVSGCYCAKGDDFIMWRCFPPARNMRISHRTTNICTAYFFGHTWDIMYKVLDASALCTLHRDSTLRSISCRPPTAARTRHRA</sequence>